<proteinExistence type="predicted"/>
<dbReference type="Pfam" id="PF13953">
    <property type="entry name" value="PapC_C"/>
    <property type="match status" value="1"/>
</dbReference>
<dbReference type="AlphaFoldDB" id="A0A2X2V2Q9"/>
<gene>
    <name evidence="2" type="primary">fimD_1</name>
    <name evidence="2" type="ORF">NCTC10786_00308</name>
</gene>
<dbReference type="GO" id="GO:0009297">
    <property type="term" value="P:pilus assembly"/>
    <property type="evidence" value="ECO:0007669"/>
    <property type="project" value="InterPro"/>
</dbReference>
<name>A0A2X2V2Q9_CITKO</name>
<dbReference type="Pfam" id="PF00577">
    <property type="entry name" value="Usher"/>
    <property type="match status" value="1"/>
</dbReference>
<sequence length="164" mass="17841">MKPSRWVKAPGTHSTHITNQTGVKTDFRGYTVVPFVSAYRHNTIALDTETLPDDADVTHAARIVTPTRGAVVRASFNTRVGSRVLMMLTQNGKPLPFGATVTTDDKDSEFIVGNGGQTYLSGLPQHGTLFVSWGQDASEHCVAEYTLTDERHKTSIINAAAQCH</sequence>
<dbReference type="Gene3D" id="2.60.40.2070">
    <property type="match status" value="1"/>
</dbReference>
<dbReference type="InterPro" id="IPR043142">
    <property type="entry name" value="PapC-like_C_sf"/>
</dbReference>
<dbReference type="InterPro" id="IPR025949">
    <property type="entry name" value="PapC-like_C"/>
</dbReference>
<dbReference type="InterPro" id="IPR042186">
    <property type="entry name" value="FimD_plug_dom"/>
</dbReference>
<reference evidence="2 3" key="1">
    <citation type="submission" date="2018-06" db="EMBL/GenBank/DDBJ databases">
        <authorList>
            <consortium name="Pathogen Informatics"/>
            <person name="Doyle S."/>
        </authorList>
    </citation>
    <scope>NUCLEOTIDE SEQUENCE [LARGE SCALE GENOMIC DNA]</scope>
    <source>
        <strain evidence="2 3">NCTC10786</strain>
    </source>
</reference>
<evidence type="ECO:0000313" key="3">
    <source>
        <dbReference type="Proteomes" id="UP000251584"/>
    </source>
</evidence>
<dbReference type="PANTHER" id="PTHR30451:SF21">
    <property type="entry name" value="FIMBRIAL USHER DOMAIN-CONTAINING PROTEIN YDET-RELATED"/>
    <property type="match status" value="1"/>
</dbReference>
<dbReference type="GO" id="GO:0009279">
    <property type="term" value="C:cell outer membrane"/>
    <property type="evidence" value="ECO:0007669"/>
    <property type="project" value="TreeGrafter"/>
</dbReference>
<evidence type="ECO:0000259" key="1">
    <source>
        <dbReference type="Pfam" id="PF13953"/>
    </source>
</evidence>
<accession>A0A2X2V2Q9</accession>
<dbReference type="GO" id="GO:0015473">
    <property type="term" value="F:fimbrial usher porin activity"/>
    <property type="evidence" value="ECO:0007669"/>
    <property type="project" value="InterPro"/>
</dbReference>
<organism evidence="2 3">
    <name type="scientific">Citrobacter koseri</name>
    <name type="common">Citrobacter diversus</name>
    <dbReference type="NCBI Taxonomy" id="545"/>
    <lineage>
        <taxon>Bacteria</taxon>
        <taxon>Pseudomonadati</taxon>
        <taxon>Pseudomonadota</taxon>
        <taxon>Gammaproteobacteria</taxon>
        <taxon>Enterobacterales</taxon>
        <taxon>Enterobacteriaceae</taxon>
        <taxon>Citrobacter</taxon>
    </lineage>
</organism>
<dbReference type="InterPro" id="IPR000015">
    <property type="entry name" value="Fimb_usher"/>
</dbReference>
<dbReference type="EMBL" id="UAVY01000001">
    <property type="protein sequence ID" value="SQB20827.1"/>
    <property type="molecule type" value="Genomic_DNA"/>
</dbReference>
<feature type="domain" description="PapC-like C-terminal" evidence="1">
    <location>
        <begin position="85"/>
        <end position="148"/>
    </location>
</feature>
<dbReference type="Gene3D" id="2.60.40.2610">
    <property type="entry name" value="Outer membrane usher protein FimD, plug domain"/>
    <property type="match status" value="1"/>
</dbReference>
<dbReference type="PANTHER" id="PTHR30451">
    <property type="entry name" value="OUTER MEMBRANE USHER PROTEIN"/>
    <property type="match status" value="1"/>
</dbReference>
<protein>
    <submittedName>
        <fullName evidence="2">Fimbrial usher protein FimD</fullName>
    </submittedName>
</protein>
<evidence type="ECO:0000313" key="2">
    <source>
        <dbReference type="EMBL" id="SQB20827.1"/>
    </source>
</evidence>
<dbReference type="Proteomes" id="UP000251584">
    <property type="component" value="Unassembled WGS sequence"/>
</dbReference>